<evidence type="ECO:0000256" key="3">
    <source>
        <dbReference type="ARBA" id="ARBA00022628"/>
    </source>
</evidence>
<dbReference type="RefSeq" id="WP_066810074.1">
    <property type="nucleotide sequence ID" value="NZ_CP012661.1"/>
</dbReference>
<comment type="similarity">
    <text evidence="2">Belongs to the methylmalonyl-CoA mutase family.</text>
</comment>
<evidence type="ECO:0000259" key="7">
    <source>
        <dbReference type="PROSITE" id="PS51332"/>
    </source>
</evidence>
<proteinExistence type="inferred from homology"/>
<keyword evidence="6" id="KW-0170">Cobalt</keyword>
<feature type="domain" description="B12-binding" evidence="7">
    <location>
        <begin position="523"/>
        <end position="652"/>
    </location>
</feature>
<dbReference type="NCBIfam" id="TIGR00641">
    <property type="entry name" value="acid_CoA_mut_N"/>
    <property type="match status" value="1"/>
</dbReference>
<dbReference type="SUPFAM" id="SSF51703">
    <property type="entry name" value="Cobalamin (vitamin B12)-dependent enzymes"/>
    <property type="match status" value="1"/>
</dbReference>
<dbReference type="AlphaFoldDB" id="A0A165SHM3"/>
<reference evidence="8 9" key="1">
    <citation type="submission" date="2015-09" db="EMBL/GenBank/DDBJ databases">
        <title>Complete genome sequence of Defluviimonas alba cai42t isolated from an oilfield in Xinjiang.</title>
        <authorList>
            <person name="Geng S."/>
            <person name="Pan X."/>
            <person name="Wu X."/>
        </authorList>
    </citation>
    <scope>NUCLEOTIDE SEQUENCE [LARGE SCALE GENOMIC DNA]</scope>
    <source>
        <strain evidence="9">cai42</strain>
    </source>
</reference>
<gene>
    <name evidence="8" type="ORF">AKL17_0910</name>
</gene>
<dbReference type="InterPro" id="IPR006158">
    <property type="entry name" value="Cobalamin-bd"/>
</dbReference>
<dbReference type="InterPro" id="IPR006098">
    <property type="entry name" value="MMCoA_mutase_a_cat"/>
</dbReference>
<dbReference type="Proteomes" id="UP000076128">
    <property type="component" value="Chromosome"/>
</dbReference>
<evidence type="ECO:0000313" key="9">
    <source>
        <dbReference type="Proteomes" id="UP000076128"/>
    </source>
</evidence>
<dbReference type="SUPFAM" id="SSF52242">
    <property type="entry name" value="Cobalamin (vitamin B12)-binding domain"/>
    <property type="match status" value="1"/>
</dbReference>
<dbReference type="EMBL" id="CP012661">
    <property type="protein sequence ID" value="AMY68169.1"/>
    <property type="molecule type" value="Genomic_DNA"/>
</dbReference>
<dbReference type="NCBIfam" id="TIGR00640">
    <property type="entry name" value="acid_CoA_mut_C"/>
    <property type="match status" value="1"/>
</dbReference>
<keyword evidence="4" id="KW-0479">Metal-binding</keyword>
<dbReference type="GO" id="GO:0046872">
    <property type="term" value="F:metal ion binding"/>
    <property type="evidence" value="ECO:0007669"/>
    <property type="project" value="UniProtKB-KW"/>
</dbReference>
<dbReference type="OrthoDB" id="9762378at2"/>
<sequence>MTDTATPRDKPWLFRTYAGHSTAAKSNALYRANLARGQTGLSVAFDLPTQTGYDSDHELARGEVGKVGVPVAHLGDMRALFADIPLDQMNTSMTINATAPWLLSLYIAVAEEQGADVAALQGTVQNDLVKEYLSRGTYICPPKPSLAMITDVAAYTAVHLPKWNPMNVCSYHLQEAGATPEQELAFALATAVAVLDDLKGKVPEAEFPAMVGRISFFVNAGIRFVTELCKMRAFTELWDEICLQRYGIEDEKFRRFRYGVQVNSLGLTEQQPENNVYRILLEMLAVTLSKNARARAVQLPAWNEALGLPRPWDQQWSLRMQQILAYETDLLEYGDLFDGNPVIAARVEALKDGARSELATLDAMGGAIAAIDYMKARLVESNATRLGRVETGETIVVGVNRWQQAEPSPLLGSDGGIMTVDPAVEQDQIARLAEWRRGRDGAAVAAALADLREAASAGRNIMPASVAAAKAGATTGEWAGVMRQVHGEYRGPTGVSRSPSNRTEGLEPIREAVDAVSSKLGRRLTFLVGKPGLDGHSNGAEQIAFRARDCGMEISYDGIRLTPSQIVEAAAERQAHVVGLSILSGSHLPLIAEVLERMAEAGLGHVPLVVGGIIPDEDAAALLAQGVARVYTPKDFELNRIMMDIVALAEPAAAAA</sequence>
<dbReference type="PATRIC" id="fig|1335048.3.peg.944"/>
<dbReference type="Pfam" id="PF01642">
    <property type="entry name" value="MM_CoA_mutase"/>
    <property type="match status" value="1"/>
</dbReference>
<evidence type="ECO:0000256" key="5">
    <source>
        <dbReference type="ARBA" id="ARBA00023235"/>
    </source>
</evidence>
<dbReference type="PROSITE" id="PS51332">
    <property type="entry name" value="B12_BINDING"/>
    <property type="match status" value="1"/>
</dbReference>
<organism evidence="8 9">
    <name type="scientific">Frigidibacter mobilis</name>
    <dbReference type="NCBI Taxonomy" id="1335048"/>
    <lineage>
        <taxon>Bacteria</taxon>
        <taxon>Pseudomonadati</taxon>
        <taxon>Pseudomonadota</taxon>
        <taxon>Alphaproteobacteria</taxon>
        <taxon>Rhodobacterales</taxon>
        <taxon>Paracoccaceae</taxon>
        <taxon>Frigidibacter</taxon>
    </lineage>
</organism>
<accession>A0A165SHM3</accession>
<comment type="cofactor">
    <cofactor evidence="1">
        <name>adenosylcob(III)alamin</name>
        <dbReference type="ChEBI" id="CHEBI:18408"/>
    </cofactor>
</comment>
<protein>
    <submittedName>
        <fullName evidence="8">Methylmalonyl-CoA mutase large subunit</fullName>
    </submittedName>
</protein>
<evidence type="ECO:0000256" key="4">
    <source>
        <dbReference type="ARBA" id="ARBA00022723"/>
    </source>
</evidence>
<evidence type="ECO:0000313" key="8">
    <source>
        <dbReference type="EMBL" id="AMY68169.1"/>
    </source>
</evidence>
<evidence type="ECO:0000256" key="1">
    <source>
        <dbReference type="ARBA" id="ARBA00001922"/>
    </source>
</evidence>
<evidence type="ECO:0000256" key="6">
    <source>
        <dbReference type="ARBA" id="ARBA00023285"/>
    </source>
</evidence>
<name>A0A165SHM3_9RHOB</name>
<keyword evidence="9" id="KW-1185">Reference proteome</keyword>
<dbReference type="PANTHER" id="PTHR48101">
    <property type="entry name" value="METHYLMALONYL-COA MUTASE, MITOCHONDRIAL-RELATED"/>
    <property type="match status" value="1"/>
</dbReference>
<dbReference type="InterPro" id="IPR006099">
    <property type="entry name" value="MeMalonylCoA_mutase_a/b_cat"/>
</dbReference>
<dbReference type="InterPro" id="IPR036724">
    <property type="entry name" value="Cobalamin-bd_sf"/>
</dbReference>
<dbReference type="GO" id="GO:0004494">
    <property type="term" value="F:methylmalonyl-CoA mutase activity"/>
    <property type="evidence" value="ECO:0007669"/>
    <property type="project" value="InterPro"/>
</dbReference>
<dbReference type="CDD" id="cd02071">
    <property type="entry name" value="MM_CoA_mut_B12_BD"/>
    <property type="match status" value="1"/>
</dbReference>
<dbReference type="PANTHER" id="PTHR48101:SF3">
    <property type="entry name" value="COENZYME B12-DEPENDENT MUTASE"/>
    <property type="match status" value="1"/>
</dbReference>
<evidence type="ECO:0000256" key="2">
    <source>
        <dbReference type="ARBA" id="ARBA00008465"/>
    </source>
</evidence>
<dbReference type="InterPro" id="IPR016176">
    <property type="entry name" value="Cbl-dep_enz_cat"/>
</dbReference>
<dbReference type="STRING" id="1335048.AKL17_0910"/>
<keyword evidence="3" id="KW-0846">Cobalamin</keyword>
<dbReference type="Gene3D" id="3.20.20.240">
    <property type="entry name" value="Methylmalonyl-CoA mutase"/>
    <property type="match status" value="1"/>
</dbReference>
<dbReference type="InterPro" id="IPR006159">
    <property type="entry name" value="Acid_CoA_mut_C"/>
</dbReference>
<keyword evidence="5" id="KW-0413">Isomerase</keyword>
<dbReference type="Pfam" id="PF02310">
    <property type="entry name" value="B12-binding"/>
    <property type="match status" value="1"/>
</dbReference>
<dbReference type="KEGG" id="daa:AKL17_0910"/>
<dbReference type="Gene3D" id="3.40.50.280">
    <property type="entry name" value="Cobalamin-binding domain"/>
    <property type="match status" value="1"/>
</dbReference>
<dbReference type="GO" id="GO:0031419">
    <property type="term" value="F:cobalamin binding"/>
    <property type="evidence" value="ECO:0007669"/>
    <property type="project" value="UniProtKB-KW"/>
</dbReference>